<evidence type="ECO:0000256" key="1">
    <source>
        <dbReference type="SAM" id="MobiDB-lite"/>
    </source>
</evidence>
<feature type="region of interest" description="Disordered" evidence="1">
    <location>
        <begin position="1"/>
        <end position="125"/>
    </location>
</feature>
<feature type="compositionally biased region" description="Basic residues" evidence="1">
    <location>
        <begin position="789"/>
        <end position="799"/>
    </location>
</feature>
<feature type="domain" description="F-box" evidence="2">
    <location>
        <begin position="125"/>
        <end position="174"/>
    </location>
</feature>
<name>A0A8H5B167_9AGAR</name>
<reference evidence="3 4" key="1">
    <citation type="journal article" date="2020" name="ISME J.">
        <title>Uncovering the hidden diversity of litter-decomposition mechanisms in mushroom-forming fungi.</title>
        <authorList>
            <person name="Floudas D."/>
            <person name="Bentzer J."/>
            <person name="Ahren D."/>
            <person name="Johansson T."/>
            <person name="Persson P."/>
            <person name="Tunlid A."/>
        </authorList>
    </citation>
    <scope>NUCLEOTIDE SEQUENCE [LARGE SCALE GENOMIC DNA]</scope>
    <source>
        <strain evidence="3 4">CBS 175.51</strain>
    </source>
</reference>
<dbReference type="InterPro" id="IPR001810">
    <property type="entry name" value="F-box_dom"/>
</dbReference>
<dbReference type="OrthoDB" id="3220023at2759"/>
<evidence type="ECO:0000313" key="3">
    <source>
        <dbReference type="EMBL" id="KAF5314747.1"/>
    </source>
</evidence>
<dbReference type="SUPFAM" id="SSF81383">
    <property type="entry name" value="F-box domain"/>
    <property type="match status" value="1"/>
</dbReference>
<dbReference type="Proteomes" id="UP000541558">
    <property type="component" value="Unassembled WGS sequence"/>
</dbReference>
<gene>
    <name evidence="3" type="ORF">D9611_007060</name>
</gene>
<proteinExistence type="predicted"/>
<evidence type="ECO:0000313" key="4">
    <source>
        <dbReference type="Proteomes" id="UP000541558"/>
    </source>
</evidence>
<feature type="region of interest" description="Disordered" evidence="1">
    <location>
        <begin position="772"/>
        <end position="831"/>
    </location>
</feature>
<accession>A0A8H5B167</accession>
<organism evidence="3 4">
    <name type="scientific">Ephemerocybe angulata</name>
    <dbReference type="NCBI Taxonomy" id="980116"/>
    <lineage>
        <taxon>Eukaryota</taxon>
        <taxon>Fungi</taxon>
        <taxon>Dikarya</taxon>
        <taxon>Basidiomycota</taxon>
        <taxon>Agaricomycotina</taxon>
        <taxon>Agaricomycetes</taxon>
        <taxon>Agaricomycetidae</taxon>
        <taxon>Agaricales</taxon>
        <taxon>Agaricineae</taxon>
        <taxon>Psathyrellaceae</taxon>
        <taxon>Ephemerocybe</taxon>
    </lineage>
</organism>
<protein>
    <recommendedName>
        <fullName evidence="2">F-box domain-containing protein</fullName>
    </recommendedName>
</protein>
<dbReference type="PROSITE" id="PS50181">
    <property type="entry name" value="FBOX"/>
    <property type="match status" value="1"/>
</dbReference>
<evidence type="ECO:0000259" key="2">
    <source>
        <dbReference type="PROSITE" id="PS50181"/>
    </source>
</evidence>
<dbReference type="InterPro" id="IPR036047">
    <property type="entry name" value="F-box-like_dom_sf"/>
</dbReference>
<sequence length="947" mass="104535">MVKPAQTRGVGRGGSKSNNTAALTRSARAKATGKTALGKRTRSNSRPESGIVVDPSPDSSLEGSDHPSKRFRKDNAVAGPSSTVLAPPPGLDLTVQKSRSRKRPKLAASTPTQAEKGTADSSNPPSLILTMPLEIFTEILLNTSLKDILAVSRTCTALRASLLLPSSAFIWKHARLHITDRYKFRGYLGPFIGNQNDPIAQKKKLQERTDDVAASLKVPDWEQEQYGGGSECGFFKSEAEYAAFVYEDGGACEVCGEKGAFLSYALRITLCKKDSCQKILVRDHIRRMSDLWQTDPDHYEIHPNLYPRMEVYLRTDRFPDTRASRTLAARRKLMAGELCRKRHPRLEALIDENKGKEGGVEVINKETERNEKWMKLCHALFGWRRQTRNFYHENKKANLTLAESFALKHNTTAEDLLNCTSFGAYYHNKNQIHEPISEIDYAVFAPTISAQLAAIATKRATRAQDQVYHTLQTQIIMLHKHLVRLAKVAHAKKKGIVSSASKGSANFEGENLLPIVPALSAFKEMPILKMLQATQVTLDVDMIFSVGNTIATKGAGKKTEKGGGTSAGANWKKVVAGQVKGNEVKQSLKNDGMVGMMIRDQVRKWVSDAREGLGRILLGSAAEGVEGTSAKAATNAANGVFARWRCKKCTYFSPEYVEDECFDFKGACAHECFGGRERPSDRRAKKAKWDVTDFERDDRAMAALKRTNEMTKEALNNPGLDKEEWVCHTNIASQFFALCKSCDPPVVVRWKGLVGHSHRHEGDIHVEYVPSRDLPAYPVPDDGTTQRLMKAKAKPKSRGKKPDKGALDNGEEKGKGKGKAKEVGNDEDKELEKSLEAERIVACRYCYNSALAEAAKVAETTNPVLVPAQGSVVEVDPVILAADGESGNDGGHPAMVQKPLELEPRAWLTFNGMRSHLNSRHGIYSIREEDYFMKKVMPEGVEGGLKG</sequence>
<dbReference type="EMBL" id="JAACJK010000221">
    <property type="protein sequence ID" value="KAF5314747.1"/>
    <property type="molecule type" value="Genomic_DNA"/>
</dbReference>
<keyword evidence="4" id="KW-1185">Reference proteome</keyword>
<comment type="caution">
    <text evidence="3">The sequence shown here is derived from an EMBL/GenBank/DDBJ whole genome shotgun (WGS) entry which is preliminary data.</text>
</comment>
<dbReference type="AlphaFoldDB" id="A0A8H5B167"/>
<feature type="compositionally biased region" description="Polar residues" evidence="1">
    <location>
        <begin position="109"/>
        <end position="125"/>
    </location>
</feature>
<feature type="compositionally biased region" description="Basic and acidic residues" evidence="1">
    <location>
        <begin position="800"/>
        <end position="831"/>
    </location>
</feature>